<dbReference type="GO" id="GO:0046872">
    <property type="term" value="F:metal ion binding"/>
    <property type="evidence" value="ECO:0007669"/>
    <property type="project" value="InterPro"/>
</dbReference>
<dbReference type="Gene3D" id="3.30.1490.20">
    <property type="entry name" value="ATP-grasp fold, A domain"/>
    <property type="match status" value="1"/>
</dbReference>
<dbReference type="InterPro" id="IPR011761">
    <property type="entry name" value="ATP-grasp"/>
</dbReference>
<dbReference type="InterPro" id="IPR016102">
    <property type="entry name" value="Succinyl-CoA_synth-like"/>
</dbReference>
<proteinExistence type="predicted"/>
<dbReference type="SUPFAM" id="SSF51735">
    <property type="entry name" value="NAD(P)-binding Rossmann-fold domains"/>
    <property type="match status" value="1"/>
</dbReference>
<feature type="domain" description="ATP-grasp" evidence="1">
    <location>
        <begin position="15"/>
        <end position="227"/>
    </location>
</feature>
<gene>
    <name evidence="2" type="ORF">UFOPK2214_00245</name>
</gene>
<evidence type="ECO:0000313" key="2">
    <source>
        <dbReference type="EMBL" id="CAB4645948.1"/>
    </source>
</evidence>
<dbReference type="SUPFAM" id="SSF56059">
    <property type="entry name" value="Glutathione synthetase ATP-binding domain-like"/>
    <property type="match status" value="1"/>
</dbReference>
<dbReference type="Pfam" id="PF13549">
    <property type="entry name" value="ATP-grasp_5"/>
    <property type="match status" value="1"/>
</dbReference>
<dbReference type="PROSITE" id="PS50975">
    <property type="entry name" value="ATP_GRASP"/>
    <property type="match status" value="1"/>
</dbReference>
<dbReference type="Gene3D" id="3.30.470.20">
    <property type="entry name" value="ATP-grasp fold, B domain"/>
    <property type="match status" value="1"/>
</dbReference>
<dbReference type="Gene3D" id="3.40.50.261">
    <property type="entry name" value="Succinyl-CoA synthetase domains"/>
    <property type="match status" value="2"/>
</dbReference>
<dbReference type="GO" id="GO:0043758">
    <property type="term" value="F:acetate-CoA ligase (ADP-forming) activity"/>
    <property type="evidence" value="ECO:0007669"/>
    <property type="project" value="InterPro"/>
</dbReference>
<dbReference type="Pfam" id="PF13607">
    <property type="entry name" value="Succ_CoA_lig"/>
    <property type="match status" value="1"/>
</dbReference>
<reference evidence="2" key="1">
    <citation type="submission" date="2020-05" db="EMBL/GenBank/DDBJ databases">
        <authorList>
            <person name="Chiriac C."/>
            <person name="Salcher M."/>
            <person name="Ghai R."/>
            <person name="Kavagutti S V."/>
        </authorList>
    </citation>
    <scope>NUCLEOTIDE SEQUENCE</scope>
</reference>
<dbReference type="InterPro" id="IPR032875">
    <property type="entry name" value="Succ_CoA_lig_flav_dom"/>
</dbReference>
<dbReference type="InterPro" id="IPR013815">
    <property type="entry name" value="ATP_grasp_subdomain_1"/>
</dbReference>
<dbReference type="SMART" id="SM00881">
    <property type="entry name" value="CoA_binding"/>
    <property type="match status" value="1"/>
</dbReference>
<organism evidence="2">
    <name type="scientific">freshwater metagenome</name>
    <dbReference type="NCBI Taxonomy" id="449393"/>
    <lineage>
        <taxon>unclassified sequences</taxon>
        <taxon>metagenomes</taxon>
        <taxon>ecological metagenomes</taxon>
    </lineage>
</organism>
<dbReference type="InterPro" id="IPR036291">
    <property type="entry name" value="NAD(P)-bd_dom_sf"/>
</dbReference>
<dbReference type="PANTHER" id="PTHR42793">
    <property type="entry name" value="COA BINDING DOMAIN CONTAINING PROTEIN"/>
    <property type="match status" value="1"/>
</dbReference>
<dbReference type="PANTHER" id="PTHR42793:SF1">
    <property type="entry name" value="PEPTIDYL-LYSINE N-ACETYLTRANSFERASE PATZ"/>
    <property type="match status" value="1"/>
</dbReference>
<dbReference type="Gene3D" id="3.40.50.720">
    <property type="entry name" value="NAD(P)-binding Rossmann-like Domain"/>
    <property type="match status" value="1"/>
</dbReference>
<dbReference type="EMBL" id="CAEZWJ010000005">
    <property type="protein sequence ID" value="CAB4645948.1"/>
    <property type="molecule type" value="Genomic_DNA"/>
</dbReference>
<name>A0A6J6KAF3_9ZZZZ</name>
<dbReference type="SUPFAM" id="SSF52210">
    <property type="entry name" value="Succinyl-CoA synthetase domains"/>
    <property type="match status" value="2"/>
</dbReference>
<dbReference type="AlphaFoldDB" id="A0A6J6KAF3"/>
<dbReference type="Pfam" id="PF13380">
    <property type="entry name" value="CoA_binding_2"/>
    <property type="match status" value="1"/>
</dbReference>
<dbReference type="InterPro" id="IPR043938">
    <property type="entry name" value="Ligase_CoA_dom"/>
</dbReference>
<dbReference type="Pfam" id="PF19045">
    <property type="entry name" value="Ligase_CoA_2"/>
    <property type="match status" value="1"/>
</dbReference>
<dbReference type="GO" id="GO:0005524">
    <property type="term" value="F:ATP binding"/>
    <property type="evidence" value="ECO:0007669"/>
    <property type="project" value="InterPro"/>
</dbReference>
<sequence length="718" mass="74762">MSTHSSSTLSEAASKELLAAYGVPFAAELKVFTAADAVEAAHQLGYPVVAKLGGDKIAHKTERGLVRLRLSDASAVEKAATELFAAATADDGEVHVLVAPMVSGSRELIAGLLVDQQFGPTVMLGVGGIMAEVIKDVAFRPAPLTKEIALDMVKSLRMQGLLEEFRGETAVNVDQVVACLMGLSAVAADRTDIVSVDINPLIVKSDGSIVAVDALVELGQRSTNEGTVRPAYSQEQFMALFEPRGVLVTGASTHPGKFGFVSLHNILASGYNGAVFGTNLQGEEVLGIKTVADIASLPDGQIDLVFVCTPASANPDLLRACAQKGVKAAFLTSAGYGEAGDEGRKLEDELIALADELGILLAGPNGQGVVSTPAHLCAQIVAPYPPAGAIAVASQSGNFVSSFLNYARQTGVGISRAVSAGNAAALGVADLIEWYGTDDATRVSLAYVEGISDGAGLMKRLSQAAKKKPVVLVKGGATENGARAAASHTGALAANDSIFDGACRAGGISRAATVEEAFEAAATFATQPLPKGPKVIILTTAGGWGVVTSDAIARDGSLELMELPADLQKQIDTKLPPRWSRNNPVDCAGGETRDTIPEVMEMIASHPEVDAVIYLGLGIQANQARLMREGRFHPDHGLERIVEYHERQDARFAQAAHELSLRTGKPILVATELAVADPENAGVVAVRESGRLCYASGNRAVAALGHLYRYAVHTGVAR</sequence>
<evidence type="ECO:0000259" key="1">
    <source>
        <dbReference type="PROSITE" id="PS50975"/>
    </source>
</evidence>
<protein>
    <submittedName>
        <fullName evidence="2">Unannotated protein</fullName>
    </submittedName>
</protein>
<accession>A0A6J6KAF3</accession>
<dbReference type="InterPro" id="IPR003781">
    <property type="entry name" value="CoA-bd"/>
</dbReference>